<gene>
    <name evidence="1" type="ORF">EV668_3156</name>
</gene>
<dbReference type="OrthoDB" id="8452116at2"/>
<evidence type="ECO:0000313" key="1">
    <source>
        <dbReference type="EMBL" id="TDR90308.1"/>
    </source>
</evidence>
<accession>A0A4R7BWL8</accession>
<proteinExistence type="predicted"/>
<dbReference type="EMBL" id="SNZR01000013">
    <property type="protein sequence ID" value="TDR90308.1"/>
    <property type="molecule type" value="Genomic_DNA"/>
</dbReference>
<dbReference type="AlphaFoldDB" id="A0A4R7BWL8"/>
<evidence type="ECO:0000313" key="2">
    <source>
        <dbReference type="Proteomes" id="UP000295122"/>
    </source>
</evidence>
<dbReference type="Proteomes" id="UP000295122">
    <property type="component" value="Unassembled WGS sequence"/>
</dbReference>
<comment type="caution">
    <text evidence="1">The sequence shown here is derived from an EMBL/GenBank/DDBJ whole genome shotgun (WGS) entry which is preliminary data.</text>
</comment>
<keyword evidence="2" id="KW-1185">Reference proteome</keyword>
<protein>
    <submittedName>
        <fullName evidence="1">Uncharacterized protein</fullName>
    </submittedName>
</protein>
<dbReference type="RefSeq" id="WP_133771599.1">
    <property type="nucleotide sequence ID" value="NZ_SNZR01000013.1"/>
</dbReference>
<organism evidence="1 2">
    <name type="scientific">Enterovirga rhinocerotis</name>
    <dbReference type="NCBI Taxonomy" id="1339210"/>
    <lineage>
        <taxon>Bacteria</taxon>
        <taxon>Pseudomonadati</taxon>
        <taxon>Pseudomonadota</taxon>
        <taxon>Alphaproteobacteria</taxon>
        <taxon>Hyphomicrobiales</taxon>
        <taxon>Methylobacteriaceae</taxon>
        <taxon>Enterovirga</taxon>
    </lineage>
</organism>
<name>A0A4R7BWL8_9HYPH</name>
<reference evidence="1 2" key="1">
    <citation type="submission" date="2019-03" db="EMBL/GenBank/DDBJ databases">
        <title>Genomic Encyclopedia of Type Strains, Phase IV (KMG-IV): sequencing the most valuable type-strain genomes for metagenomic binning, comparative biology and taxonomic classification.</title>
        <authorList>
            <person name="Goeker M."/>
        </authorList>
    </citation>
    <scope>NUCLEOTIDE SEQUENCE [LARGE SCALE GENOMIC DNA]</scope>
    <source>
        <strain evidence="1 2">DSM 25903</strain>
    </source>
</reference>
<sequence>MTKAEITTTTTREDAERKMQRQADVLVQREVLVCMSSLVATLAQGFGFINPDGGPVRRELSALAEQAAELASPIADYEEAARNAGWSVIGGDFENMSLASTVDHPEDAVATASPGDACGWEDLCEEFGLDAYESEVFEHWSVTEWLAGKLEEQGEKVDRDFAGLCIWARTTTGQAIGMDGCIRAIVQATDYASAEAAA</sequence>